<feature type="transmembrane region" description="Helical" evidence="1">
    <location>
        <begin position="141"/>
        <end position="159"/>
    </location>
</feature>
<evidence type="ECO:0000313" key="2">
    <source>
        <dbReference type="EMBL" id="OAS19915.1"/>
    </source>
</evidence>
<keyword evidence="1" id="KW-0472">Membrane</keyword>
<dbReference type="OrthoDB" id="2930450at2"/>
<feature type="transmembrane region" description="Helical" evidence="1">
    <location>
        <begin position="305"/>
        <end position="328"/>
    </location>
</feature>
<feature type="transmembrane region" description="Helical" evidence="1">
    <location>
        <begin position="340"/>
        <end position="359"/>
    </location>
</feature>
<dbReference type="AlphaFoldDB" id="A0A198AFS2"/>
<evidence type="ECO:0000256" key="1">
    <source>
        <dbReference type="SAM" id="Phobius"/>
    </source>
</evidence>
<sequence>MSRYTYYHVLYVGMINIMMFVPSLLIRDRFNGAVSGMLVAMVIGTILSLGTMACFERFPGLGFPEICDRYTPHWFSQINILFAALCLWLPAGIIVIYAYSETVRMFFYPDINPFLNLGLMATAAVWACSRSTRTVQFIHEVMVILSSPLLILFIMKAIFNENINWDAIRYVAGYVNKPPSFDTIVASTFLFSGYLSLLIFNRLYTVGFKFRFRWVVPLFGVLFLLVTFFVPIGFHGTVAVQNYVYLWSMTADSMMTEYGFINRVLFVFLLLFTGLSLLFVMNTWHTTIMLLRYSINGATQVEEDPVPWINVWLGVGIGLLALLFMRVINLERNQHFSEGWLVLRFFVEIYFLFLMLYFVRKQKKEQVHL</sequence>
<feature type="transmembrane region" description="Helical" evidence="1">
    <location>
        <begin position="212"/>
        <end position="240"/>
    </location>
</feature>
<feature type="transmembrane region" description="Helical" evidence="1">
    <location>
        <begin position="179"/>
        <end position="200"/>
    </location>
</feature>
<feature type="transmembrane region" description="Helical" evidence="1">
    <location>
        <begin position="7"/>
        <end position="26"/>
    </location>
</feature>
<reference evidence="2 3" key="1">
    <citation type="submission" date="2016-05" db="EMBL/GenBank/DDBJ databases">
        <title>Paenibacillus sp. 1ZS3-15 nov., isolated from the rhizosphere soil.</title>
        <authorList>
            <person name="Zhang X.X."/>
            <person name="Zhang J."/>
        </authorList>
    </citation>
    <scope>NUCLEOTIDE SEQUENCE [LARGE SCALE GENOMIC DNA]</scope>
    <source>
        <strain evidence="2 3">1ZS3-15</strain>
    </source>
</reference>
<keyword evidence="1" id="KW-1133">Transmembrane helix</keyword>
<proteinExistence type="predicted"/>
<dbReference type="RefSeq" id="WP_068663477.1">
    <property type="nucleotide sequence ID" value="NZ_LYPB01000053.1"/>
</dbReference>
<name>A0A198AFS2_9BACL</name>
<accession>A0A198AFS2</accession>
<feature type="transmembrane region" description="Helical" evidence="1">
    <location>
        <begin position="76"/>
        <end position="99"/>
    </location>
</feature>
<keyword evidence="3" id="KW-1185">Reference proteome</keyword>
<evidence type="ECO:0000313" key="3">
    <source>
        <dbReference type="Proteomes" id="UP000078454"/>
    </source>
</evidence>
<organism evidence="2 3">
    <name type="scientific">Paenibacillus oryzisoli</name>
    <dbReference type="NCBI Taxonomy" id="1850517"/>
    <lineage>
        <taxon>Bacteria</taxon>
        <taxon>Bacillati</taxon>
        <taxon>Bacillota</taxon>
        <taxon>Bacilli</taxon>
        <taxon>Bacillales</taxon>
        <taxon>Paenibacillaceae</taxon>
        <taxon>Paenibacillus</taxon>
    </lineage>
</organism>
<feature type="transmembrane region" description="Helical" evidence="1">
    <location>
        <begin position="260"/>
        <end position="284"/>
    </location>
</feature>
<protein>
    <submittedName>
        <fullName evidence="2">Uncharacterized protein</fullName>
    </submittedName>
</protein>
<comment type="caution">
    <text evidence="2">The sequence shown here is derived from an EMBL/GenBank/DDBJ whole genome shotgun (WGS) entry which is preliminary data.</text>
</comment>
<dbReference type="EMBL" id="LYPB01000053">
    <property type="protein sequence ID" value="OAS19915.1"/>
    <property type="molecule type" value="Genomic_DNA"/>
</dbReference>
<keyword evidence="1" id="KW-0812">Transmembrane</keyword>
<feature type="transmembrane region" description="Helical" evidence="1">
    <location>
        <begin position="32"/>
        <end position="55"/>
    </location>
</feature>
<dbReference type="STRING" id="1850517.A8708_09195"/>
<dbReference type="Proteomes" id="UP000078454">
    <property type="component" value="Unassembled WGS sequence"/>
</dbReference>
<gene>
    <name evidence="2" type="ORF">A8708_09195</name>
</gene>